<evidence type="ECO:0000256" key="2">
    <source>
        <dbReference type="ARBA" id="ARBA00022487"/>
    </source>
</evidence>
<dbReference type="InterPro" id="IPR029058">
    <property type="entry name" value="AB_hydrolase_fold"/>
</dbReference>
<dbReference type="EMBL" id="JACKWZ010000069">
    <property type="protein sequence ID" value="KAF9417562.1"/>
    <property type="molecule type" value="Genomic_DNA"/>
</dbReference>
<accession>A0A835LB85</accession>
<proteinExistence type="inferred from homology"/>
<reference evidence="8" key="1">
    <citation type="submission" date="2020-08" db="EMBL/GenBank/DDBJ databases">
        <title>Spodoptera exigua strain:BAW_Kor-Di-RS1 Genome sequencing and assembly.</title>
        <authorList>
            <person name="Kim J."/>
            <person name="Nam H.Y."/>
            <person name="Kwon M."/>
            <person name="Choi J.H."/>
            <person name="Cho S.R."/>
            <person name="Kim G.-H."/>
        </authorList>
    </citation>
    <scope>NUCLEOTIDE SEQUENCE</scope>
    <source>
        <strain evidence="8">BAW_Kor-Di-RS1</strain>
        <tissue evidence="8">Whole-body</tissue>
    </source>
</reference>
<dbReference type="EC" id="3.1.1.-" evidence="6"/>
<keyword evidence="2" id="KW-0719">Serine esterase</keyword>
<dbReference type="PROSITE" id="PS00122">
    <property type="entry name" value="CARBOXYLESTERASE_B_1"/>
    <property type="match status" value="1"/>
</dbReference>
<evidence type="ECO:0000256" key="3">
    <source>
        <dbReference type="ARBA" id="ARBA00022801"/>
    </source>
</evidence>
<dbReference type="Proteomes" id="UP000648187">
    <property type="component" value="Unassembled WGS sequence"/>
</dbReference>
<comment type="similarity">
    <text evidence="1 6">Belongs to the type-B carboxylesterase/lipase family.</text>
</comment>
<protein>
    <recommendedName>
        <fullName evidence="6">Carboxylic ester hydrolase</fullName>
        <ecNumber evidence="6">3.1.1.-</ecNumber>
    </recommendedName>
</protein>
<evidence type="ECO:0000313" key="8">
    <source>
        <dbReference type="EMBL" id="KAF9417562.1"/>
    </source>
</evidence>
<dbReference type="InterPro" id="IPR019819">
    <property type="entry name" value="Carboxylesterase_B_CS"/>
</dbReference>
<keyword evidence="4" id="KW-1015">Disulfide bond</keyword>
<sequence length="541" mass="61367">MWDFFELFFYVFSAYADINGLEGITGNGEYLSFKGIPYAAPPIGPLRFRDPQPPLSWTSVRDARSHGATCPQVDINTNGNFSGNEDCLFLNVYTPTLTPKTPLPVMFYIHGGYYVKGSGNDDQLGPDFLIDREVVLVTINYRLGVLGFLSLDIPEAPGNVGLKDQVAAMVWVKKNIAHFGGDPDNVTIFGQSAGGSAVTLHLLSPLSKGLFKRAIAMSGAFFKDFQSPFEHKKRALLLAKQLGNCTNDPNEALSYLQQAEAVDLVTAKPFLLYNEQARRELLEIMNFRPIIEKPMESGNFLTEDPMELLINGKVNSVELVLGHTEEEGIYRAVTQKDYLLKYYPYDEFLVPVRIANEKTGSEVLDIGNDIRRHYLSDCKLKEDNKNMKELINFYTDFTYVHHIYRFLEMWIKAGLEAYFHVFTGYTDRNVYGKYGERYGLKNSTMQMILDICLVDPLTRHWEMILEKFLTKLVTCIQISLNMGTNPTPNGTVWQPYNTNSSNYLTIDLELTPKVVHNASTLRFWRKIYCNAGQKFATCECV</sequence>
<evidence type="ECO:0000259" key="7">
    <source>
        <dbReference type="Pfam" id="PF00135"/>
    </source>
</evidence>
<dbReference type="PANTHER" id="PTHR11559">
    <property type="entry name" value="CARBOXYLESTERASE"/>
    <property type="match status" value="1"/>
</dbReference>
<dbReference type="AlphaFoldDB" id="A0A835LB85"/>
<dbReference type="InterPro" id="IPR050309">
    <property type="entry name" value="Type-B_Carboxylest/Lipase"/>
</dbReference>
<dbReference type="Pfam" id="PF00135">
    <property type="entry name" value="COesterase"/>
    <property type="match status" value="1"/>
</dbReference>
<evidence type="ECO:0000313" key="9">
    <source>
        <dbReference type="Proteomes" id="UP000648187"/>
    </source>
</evidence>
<keyword evidence="5" id="KW-0325">Glycoprotein</keyword>
<keyword evidence="3 6" id="KW-0378">Hydrolase</keyword>
<dbReference type="InterPro" id="IPR002018">
    <property type="entry name" value="CarbesteraseB"/>
</dbReference>
<dbReference type="SUPFAM" id="SSF53474">
    <property type="entry name" value="alpha/beta-Hydrolases"/>
    <property type="match status" value="1"/>
</dbReference>
<evidence type="ECO:0000256" key="6">
    <source>
        <dbReference type="RuleBase" id="RU361235"/>
    </source>
</evidence>
<dbReference type="PROSITE" id="PS00941">
    <property type="entry name" value="CARBOXYLESTERASE_B_2"/>
    <property type="match status" value="1"/>
</dbReference>
<organism evidence="8 9">
    <name type="scientific">Spodoptera exigua</name>
    <name type="common">Beet armyworm</name>
    <name type="synonym">Noctua fulgens</name>
    <dbReference type="NCBI Taxonomy" id="7107"/>
    <lineage>
        <taxon>Eukaryota</taxon>
        <taxon>Metazoa</taxon>
        <taxon>Ecdysozoa</taxon>
        <taxon>Arthropoda</taxon>
        <taxon>Hexapoda</taxon>
        <taxon>Insecta</taxon>
        <taxon>Pterygota</taxon>
        <taxon>Neoptera</taxon>
        <taxon>Endopterygota</taxon>
        <taxon>Lepidoptera</taxon>
        <taxon>Glossata</taxon>
        <taxon>Ditrysia</taxon>
        <taxon>Noctuoidea</taxon>
        <taxon>Noctuidae</taxon>
        <taxon>Amphipyrinae</taxon>
        <taxon>Spodoptera</taxon>
    </lineage>
</organism>
<dbReference type="InterPro" id="IPR019826">
    <property type="entry name" value="Carboxylesterase_B_AS"/>
</dbReference>
<feature type="domain" description="Carboxylesterase type B" evidence="7">
    <location>
        <begin position="16"/>
        <end position="524"/>
    </location>
</feature>
<keyword evidence="9" id="KW-1185">Reference proteome</keyword>
<dbReference type="GO" id="GO:0052689">
    <property type="term" value="F:carboxylic ester hydrolase activity"/>
    <property type="evidence" value="ECO:0007669"/>
    <property type="project" value="UniProtKB-KW"/>
</dbReference>
<name>A0A835LB85_SPOEX</name>
<evidence type="ECO:0000256" key="1">
    <source>
        <dbReference type="ARBA" id="ARBA00005964"/>
    </source>
</evidence>
<gene>
    <name evidence="8" type="ORF">HW555_005392</name>
</gene>
<comment type="caution">
    <text evidence="8">The sequence shown here is derived from an EMBL/GenBank/DDBJ whole genome shotgun (WGS) entry which is preliminary data.</text>
</comment>
<evidence type="ECO:0000256" key="4">
    <source>
        <dbReference type="ARBA" id="ARBA00023157"/>
    </source>
</evidence>
<evidence type="ECO:0000256" key="5">
    <source>
        <dbReference type="ARBA" id="ARBA00023180"/>
    </source>
</evidence>
<dbReference type="Gene3D" id="3.40.50.1820">
    <property type="entry name" value="alpha/beta hydrolase"/>
    <property type="match status" value="1"/>
</dbReference>